<dbReference type="PRINTS" id="PR00180">
    <property type="entry name" value="CRETINALDHBP"/>
</dbReference>
<dbReference type="InterPro" id="IPR036273">
    <property type="entry name" value="CRAL/TRIO_N_dom_sf"/>
</dbReference>
<dbReference type="Gene3D" id="1.20.5.1200">
    <property type="entry name" value="Alpha-tocopherol transfer"/>
    <property type="match status" value="1"/>
</dbReference>
<dbReference type="EMBL" id="JAPWTK010000156">
    <property type="protein sequence ID" value="KAJ8947670.1"/>
    <property type="molecule type" value="Genomic_DNA"/>
</dbReference>
<dbReference type="SUPFAM" id="SSF52087">
    <property type="entry name" value="CRAL/TRIO domain"/>
    <property type="match status" value="1"/>
</dbReference>
<dbReference type="SMART" id="SM00516">
    <property type="entry name" value="SEC14"/>
    <property type="match status" value="1"/>
</dbReference>
<organism evidence="2 3">
    <name type="scientific">Aromia moschata</name>
    <dbReference type="NCBI Taxonomy" id="1265417"/>
    <lineage>
        <taxon>Eukaryota</taxon>
        <taxon>Metazoa</taxon>
        <taxon>Ecdysozoa</taxon>
        <taxon>Arthropoda</taxon>
        <taxon>Hexapoda</taxon>
        <taxon>Insecta</taxon>
        <taxon>Pterygota</taxon>
        <taxon>Neoptera</taxon>
        <taxon>Endopterygota</taxon>
        <taxon>Coleoptera</taxon>
        <taxon>Polyphaga</taxon>
        <taxon>Cucujiformia</taxon>
        <taxon>Chrysomeloidea</taxon>
        <taxon>Cerambycidae</taxon>
        <taxon>Cerambycinae</taxon>
        <taxon>Callichromatini</taxon>
        <taxon>Aromia</taxon>
    </lineage>
</organism>
<evidence type="ECO:0000313" key="3">
    <source>
        <dbReference type="Proteomes" id="UP001162162"/>
    </source>
</evidence>
<dbReference type="GO" id="GO:1902936">
    <property type="term" value="F:phosphatidylinositol bisphosphate binding"/>
    <property type="evidence" value="ECO:0007669"/>
    <property type="project" value="TreeGrafter"/>
</dbReference>
<dbReference type="CDD" id="cd00170">
    <property type="entry name" value="SEC14"/>
    <property type="match status" value="1"/>
</dbReference>
<comment type="caution">
    <text evidence="2">The sequence shown here is derived from an EMBL/GenBank/DDBJ whole genome shotgun (WGS) entry which is preliminary data.</text>
</comment>
<dbReference type="AlphaFoldDB" id="A0AAV8Y811"/>
<feature type="domain" description="CRAL-TRIO" evidence="1">
    <location>
        <begin position="155"/>
        <end position="250"/>
    </location>
</feature>
<evidence type="ECO:0000313" key="2">
    <source>
        <dbReference type="EMBL" id="KAJ8947670.1"/>
    </source>
</evidence>
<dbReference type="PROSITE" id="PS50191">
    <property type="entry name" value="CRAL_TRIO"/>
    <property type="match status" value="1"/>
</dbReference>
<dbReference type="Gene3D" id="3.40.525.10">
    <property type="entry name" value="CRAL-TRIO lipid binding domain"/>
    <property type="match status" value="1"/>
</dbReference>
<reference evidence="2" key="1">
    <citation type="journal article" date="2023" name="Insect Mol. Biol.">
        <title>Genome sequencing provides insights into the evolution of gene families encoding plant cell wall-degrading enzymes in longhorned beetles.</title>
        <authorList>
            <person name="Shin N.R."/>
            <person name="Okamura Y."/>
            <person name="Kirsch R."/>
            <person name="Pauchet Y."/>
        </authorList>
    </citation>
    <scope>NUCLEOTIDE SEQUENCE</scope>
    <source>
        <strain evidence="2">AMC_N1</strain>
    </source>
</reference>
<dbReference type="Proteomes" id="UP001162162">
    <property type="component" value="Unassembled WGS sequence"/>
</dbReference>
<dbReference type="Pfam" id="PF00650">
    <property type="entry name" value="CRAL_TRIO"/>
    <property type="match status" value="1"/>
</dbReference>
<proteinExistence type="predicted"/>
<dbReference type="PANTHER" id="PTHR10174:SF222">
    <property type="entry name" value="GH10083P-RELATED"/>
    <property type="match status" value="1"/>
</dbReference>
<dbReference type="GO" id="GO:0016020">
    <property type="term" value="C:membrane"/>
    <property type="evidence" value="ECO:0007669"/>
    <property type="project" value="TreeGrafter"/>
</dbReference>
<gene>
    <name evidence="2" type="ORF">NQ318_009554</name>
</gene>
<sequence length="302" mass="35609">MSTKDLLITDRQKVRDAFEKTVKDVEKDVEIVRNWIKTQPHLPETPDYNMIEWFLVNNKFSIERTKEKLDMYYTIRGLIPEMYDNTTPTSPRMQKARKLVLTCPLPKLTKDLYRVHVIKIVGEPEEFNFYDMCAYILNTLEVRLHEDLALGDIYIGDYEKLKMGHVVKITPVHMKKLSHIFEKVLSNRIKGIHVIQSPSYVDIVVNIAKSVLKPKLARRIHVHDRLEALYEYVSKDVLPSEYGGEERPLKELIELWDKKLEENCDRFDKLSKMRVNEELRPEPLKNDEILGFHGNFKKLDVD</sequence>
<dbReference type="PANTHER" id="PTHR10174">
    <property type="entry name" value="ALPHA-TOCOPHEROL TRANSFER PROTEIN-RELATED"/>
    <property type="match status" value="1"/>
</dbReference>
<keyword evidence="3" id="KW-1185">Reference proteome</keyword>
<evidence type="ECO:0000259" key="1">
    <source>
        <dbReference type="PROSITE" id="PS50191"/>
    </source>
</evidence>
<dbReference type="SUPFAM" id="SSF46938">
    <property type="entry name" value="CRAL/TRIO N-terminal domain"/>
    <property type="match status" value="1"/>
</dbReference>
<dbReference type="InterPro" id="IPR001251">
    <property type="entry name" value="CRAL-TRIO_dom"/>
</dbReference>
<dbReference type="InterPro" id="IPR036865">
    <property type="entry name" value="CRAL-TRIO_dom_sf"/>
</dbReference>
<name>A0AAV8Y811_9CUCU</name>
<protein>
    <recommendedName>
        <fullName evidence="1">CRAL-TRIO domain-containing protein</fullName>
    </recommendedName>
</protein>
<accession>A0AAV8Y811</accession>